<evidence type="ECO:0000313" key="2">
    <source>
        <dbReference type="EMBL" id="WEK21319.1"/>
    </source>
</evidence>
<gene>
    <name evidence="2" type="ORF">P0Y49_09215</name>
</gene>
<accession>A0AAJ6B8W7</accession>
<evidence type="ECO:0000259" key="1">
    <source>
        <dbReference type="Pfam" id="PF01807"/>
    </source>
</evidence>
<sequence>MSEENFSRITCADARNYDMVAYLSTLGIEPARIKGNNYWYHSPLREEKTPSFKINRKLNRWFDFGDGIGGNLIDFAIRYNNCTVKDFLLMLQTGNATFRKQDDHLKPKPDDLPITILSDHVLTSHALLNYLTERGIPYDIAEKYCSEVRYQVGVKIYYAIGFKNDSGGYELRNKYFKGSSSPKDFTTILSGAKEVSVLEGFFDFLSYLVLKPLNQDMDFVILNSLAMFEKARSAMEQYEVIHLFLDNNKAGKKCLRYAKSISRRYIDESQLYPNCEDLNDFLNLKP</sequence>
<dbReference type="EMBL" id="CP119313">
    <property type="protein sequence ID" value="WEK21319.1"/>
    <property type="molecule type" value="Genomic_DNA"/>
</dbReference>
<dbReference type="SUPFAM" id="SSF56731">
    <property type="entry name" value="DNA primase core"/>
    <property type="match status" value="1"/>
</dbReference>
<dbReference type="InterPro" id="IPR036977">
    <property type="entry name" value="DNA_primase_Znf_CHC2"/>
</dbReference>
<dbReference type="InterPro" id="IPR002694">
    <property type="entry name" value="Znf_CHC2"/>
</dbReference>
<dbReference type="Pfam" id="PF01807">
    <property type="entry name" value="Zn_ribbon_DnaG"/>
    <property type="match status" value="1"/>
</dbReference>
<dbReference type="Gene3D" id="3.90.580.10">
    <property type="entry name" value="Zinc finger, CHC2-type domain"/>
    <property type="match status" value="1"/>
</dbReference>
<dbReference type="GO" id="GO:0008270">
    <property type="term" value="F:zinc ion binding"/>
    <property type="evidence" value="ECO:0007669"/>
    <property type="project" value="InterPro"/>
</dbReference>
<dbReference type="SUPFAM" id="SSF57783">
    <property type="entry name" value="Zinc beta-ribbon"/>
    <property type="match status" value="1"/>
</dbReference>
<dbReference type="Gene3D" id="3.40.1360.10">
    <property type="match status" value="1"/>
</dbReference>
<dbReference type="GO" id="GO:0003899">
    <property type="term" value="F:DNA-directed RNA polymerase activity"/>
    <property type="evidence" value="ECO:0007669"/>
    <property type="project" value="InterPro"/>
</dbReference>
<dbReference type="Pfam" id="PF13155">
    <property type="entry name" value="Toprim_2"/>
    <property type="match status" value="1"/>
</dbReference>
<proteinExistence type="predicted"/>
<dbReference type="GO" id="GO:0003677">
    <property type="term" value="F:DNA binding"/>
    <property type="evidence" value="ECO:0007669"/>
    <property type="project" value="InterPro"/>
</dbReference>
<dbReference type="AlphaFoldDB" id="A0AAJ6B8W7"/>
<organism evidence="2 3">
    <name type="scientific">Candidatus Pedobacter colombiensis</name>
    <dbReference type="NCBI Taxonomy" id="3121371"/>
    <lineage>
        <taxon>Bacteria</taxon>
        <taxon>Pseudomonadati</taxon>
        <taxon>Bacteroidota</taxon>
        <taxon>Sphingobacteriia</taxon>
        <taxon>Sphingobacteriales</taxon>
        <taxon>Sphingobacteriaceae</taxon>
        <taxon>Pedobacter</taxon>
    </lineage>
</organism>
<dbReference type="Proteomes" id="UP001214530">
    <property type="component" value="Chromosome"/>
</dbReference>
<dbReference type="GO" id="GO:0006260">
    <property type="term" value="P:DNA replication"/>
    <property type="evidence" value="ECO:0007669"/>
    <property type="project" value="InterPro"/>
</dbReference>
<evidence type="ECO:0000313" key="3">
    <source>
        <dbReference type="Proteomes" id="UP001214530"/>
    </source>
</evidence>
<reference evidence="2" key="1">
    <citation type="submission" date="2023-03" db="EMBL/GenBank/DDBJ databases">
        <title>Andean soil-derived lignocellulolytic bacterial consortium as a source of novel taxa and putative plastic-active enzymes.</title>
        <authorList>
            <person name="Diaz-Garcia L."/>
            <person name="Chuvochina M."/>
            <person name="Feuerriegel G."/>
            <person name="Bunk B."/>
            <person name="Sproer C."/>
            <person name="Streit W.R."/>
            <person name="Rodriguez L.M."/>
            <person name="Overmann J."/>
            <person name="Jimenez D.J."/>
        </authorList>
    </citation>
    <scope>NUCLEOTIDE SEQUENCE</scope>
    <source>
        <strain evidence="2">MAG 3858</strain>
    </source>
</reference>
<name>A0AAJ6B8W7_9SPHI</name>
<feature type="domain" description="Zinc finger CHC2-type" evidence="1">
    <location>
        <begin position="34"/>
        <end position="90"/>
    </location>
</feature>
<protein>
    <submittedName>
        <fullName evidence="2">Toprim domain-containing protein</fullName>
    </submittedName>
</protein>